<evidence type="ECO:0000256" key="1">
    <source>
        <dbReference type="SAM" id="Phobius"/>
    </source>
</evidence>
<dbReference type="EMBL" id="CP002738">
    <property type="protein sequence ID" value="AEG00479.1"/>
    <property type="molecule type" value="Genomic_DNA"/>
</dbReference>
<feature type="transmembrane region" description="Helical" evidence="1">
    <location>
        <begin position="15"/>
        <end position="34"/>
    </location>
</feature>
<accession>G0A629</accession>
<evidence type="ECO:0000313" key="2">
    <source>
        <dbReference type="EMBL" id="AEG00479.1"/>
    </source>
</evidence>
<protein>
    <submittedName>
        <fullName evidence="2">Uncharacterized protein</fullName>
    </submittedName>
</protein>
<dbReference type="STRING" id="857087.Metme_2074"/>
<reference key="2">
    <citation type="submission" date="2011-05" db="EMBL/GenBank/DDBJ databases">
        <title>Complete genome sequence of the aerobic marine methanotroph Methylomonas methanica MC09.</title>
        <authorList>
            <person name="Boden R."/>
            <person name="Cunliffe M."/>
            <person name="Scanlan J."/>
            <person name="Moussard H."/>
            <person name="Kits K.D."/>
            <person name="Klotz M."/>
            <person name="Jetten M."/>
            <person name="Vuilleumier S."/>
            <person name="Han J."/>
            <person name="Peters L."/>
            <person name="Mikhailova N."/>
            <person name="Teshima H."/>
            <person name="Tapia R."/>
            <person name="Kyrpides N."/>
            <person name="Ivanova N."/>
            <person name="Pagani I."/>
            <person name="Cheng J.-F."/>
            <person name="Goodwin L."/>
            <person name="Han C."/>
            <person name="Hauser L."/>
            <person name="Land M."/>
            <person name="Lapidus A."/>
            <person name="Lucas S."/>
            <person name="Pitluck S."/>
            <person name="Woyke T."/>
            <person name="Stein L.Y."/>
            <person name="Murrell C."/>
        </authorList>
    </citation>
    <scope>NUCLEOTIDE SEQUENCE</scope>
    <source>
        <strain>MC09</strain>
    </source>
</reference>
<keyword evidence="1" id="KW-0472">Membrane</keyword>
<organism evidence="2 3">
    <name type="scientific">Methylomonas methanica (strain DSM 25384 / MC09)</name>
    <dbReference type="NCBI Taxonomy" id="857087"/>
    <lineage>
        <taxon>Bacteria</taxon>
        <taxon>Pseudomonadati</taxon>
        <taxon>Pseudomonadota</taxon>
        <taxon>Gammaproteobacteria</taxon>
        <taxon>Methylococcales</taxon>
        <taxon>Methylococcaceae</taxon>
        <taxon>Methylomonas</taxon>
    </lineage>
</organism>
<reference evidence="2 3" key="1">
    <citation type="journal article" date="2011" name="J. Bacteriol.">
        <title>Complete Genome Sequence of the Aerobic Marine Methanotroph Methylomonas methanica MC09.</title>
        <authorList>
            <person name="Boden R."/>
            <person name="Cunliffe M."/>
            <person name="Scanlan J."/>
            <person name="Moussard H."/>
            <person name="Kits K.D."/>
            <person name="Klotz M.G."/>
            <person name="Jetten M.S."/>
            <person name="Vuilleumier S."/>
            <person name="Han J."/>
            <person name="Peters L."/>
            <person name="Mikhailova N."/>
            <person name="Teshima H."/>
            <person name="Tapia R."/>
            <person name="Kyrpides N."/>
            <person name="Ivanova N."/>
            <person name="Pagani I."/>
            <person name="Cheng J.F."/>
            <person name="Goodwin L."/>
            <person name="Han C."/>
            <person name="Hauser L."/>
            <person name="Land M.L."/>
            <person name="Lapidus A."/>
            <person name="Lucas S."/>
            <person name="Pitluck S."/>
            <person name="Woyke T."/>
            <person name="Stein L."/>
            <person name="Murrell J.C."/>
        </authorList>
    </citation>
    <scope>NUCLEOTIDE SEQUENCE [LARGE SCALE GENOMIC DNA]</scope>
    <source>
        <strain evidence="2 3">MC09</strain>
    </source>
</reference>
<reference evidence="3" key="3">
    <citation type="submission" date="2011-05" db="EMBL/GenBank/DDBJ databases">
        <title>Complete sequence of Methylomonas methanica MC09.</title>
        <authorList>
            <consortium name="US DOE Joint Genome Institute"/>
            <person name="Lucas S."/>
            <person name="Han J."/>
            <person name="Lapidus A."/>
            <person name="Cheng J.-F."/>
            <person name="Goodwin L."/>
            <person name="Pitluck S."/>
            <person name="Peters L."/>
            <person name="Mikhailova N."/>
            <person name="Teshima H."/>
            <person name="Han C."/>
            <person name="Tapia R."/>
            <person name="Land M."/>
            <person name="Hauser L."/>
            <person name="Kyrpides N."/>
            <person name="Ivanova N."/>
            <person name="Pagani I."/>
            <person name="Stein L."/>
            <person name="Woyke T."/>
        </authorList>
    </citation>
    <scope>NUCLEOTIDE SEQUENCE [LARGE SCALE GENOMIC DNA]</scope>
    <source>
        <strain evidence="3">MC09</strain>
    </source>
</reference>
<proteinExistence type="predicted"/>
<gene>
    <name evidence="2" type="ordered locus">Metme_2074</name>
</gene>
<keyword evidence="3" id="KW-1185">Reference proteome</keyword>
<sequence>MFLKMDGLQLVNDSFGYGAGFVVNFASIGIFHVCG</sequence>
<dbReference type="Proteomes" id="UP000008888">
    <property type="component" value="Chromosome"/>
</dbReference>
<keyword evidence="1" id="KW-0812">Transmembrane</keyword>
<keyword evidence="1" id="KW-1133">Transmembrane helix</keyword>
<evidence type="ECO:0000313" key="3">
    <source>
        <dbReference type="Proteomes" id="UP000008888"/>
    </source>
</evidence>
<name>G0A629_METMM</name>
<dbReference type="AlphaFoldDB" id="G0A629"/>
<dbReference type="KEGG" id="mmt:Metme_2074"/>
<dbReference type="HOGENOM" id="CLU_3365857_0_0_6"/>